<evidence type="ECO:0000313" key="2">
    <source>
        <dbReference type="Proteomes" id="UP000887116"/>
    </source>
</evidence>
<dbReference type="AlphaFoldDB" id="A0A8X6M2C5"/>
<dbReference type="Proteomes" id="UP000887116">
    <property type="component" value="Unassembled WGS sequence"/>
</dbReference>
<reference evidence="1" key="1">
    <citation type="submission" date="2020-07" db="EMBL/GenBank/DDBJ databases">
        <title>Multicomponent nature underlies the extraordinary mechanical properties of spider dragline silk.</title>
        <authorList>
            <person name="Kono N."/>
            <person name="Nakamura H."/>
            <person name="Mori M."/>
            <person name="Yoshida Y."/>
            <person name="Ohtoshi R."/>
            <person name="Malay A.D."/>
            <person name="Moran D.A.P."/>
            <person name="Tomita M."/>
            <person name="Numata K."/>
            <person name="Arakawa K."/>
        </authorList>
    </citation>
    <scope>NUCLEOTIDE SEQUENCE</scope>
</reference>
<evidence type="ECO:0000313" key="1">
    <source>
        <dbReference type="EMBL" id="GFR29392.1"/>
    </source>
</evidence>
<sequence>METEETLLLLPKILIVNYNGYFIVNALKYISWILGGSGRRALSIIRLEEIRVTGGVFTFTLDQILRRATSREGGGLTFSNAEGTTFSCKERLVLSSKCLLTLFDSGVIIYLDLKRRFKINMWTNIFERLKSCVYMQRTECKWVSPHMSFWRLLPQESPPSPWVQAPGGSCIPIPFLQCAPRWAPTPWEEKKGIVSIYTY</sequence>
<protein>
    <submittedName>
        <fullName evidence="1">Uncharacterized protein</fullName>
    </submittedName>
</protein>
<organism evidence="1 2">
    <name type="scientific">Trichonephila clavata</name>
    <name type="common">Joro spider</name>
    <name type="synonym">Nephila clavata</name>
    <dbReference type="NCBI Taxonomy" id="2740835"/>
    <lineage>
        <taxon>Eukaryota</taxon>
        <taxon>Metazoa</taxon>
        <taxon>Ecdysozoa</taxon>
        <taxon>Arthropoda</taxon>
        <taxon>Chelicerata</taxon>
        <taxon>Arachnida</taxon>
        <taxon>Araneae</taxon>
        <taxon>Araneomorphae</taxon>
        <taxon>Entelegynae</taxon>
        <taxon>Araneoidea</taxon>
        <taxon>Nephilidae</taxon>
        <taxon>Trichonephila</taxon>
    </lineage>
</organism>
<keyword evidence="2" id="KW-1185">Reference proteome</keyword>
<name>A0A8X6M2C5_TRICU</name>
<comment type="caution">
    <text evidence="1">The sequence shown here is derived from an EMBL/GenBank/DDBJ whole genome shotgun (WGS) entry which is preliminary data.</text>
</comment>
<dbReference type="EMBL" id="BMAO01029101">
    <property type="protein sequence ID" value="GFR29392.1"/>
    <property type="molecule type" value="Genomic_DNA"/>
</dbReference>
<gene>
    <name evidence="1" type="ORF">TNCT_22031</name>
</gene>
<accession>A0A8X6M2C5</accession>
<proteinExistence type="predicted"/>